<gene>
    <name evidence="1" type="ORF">KEU06_09290</name>
</gene>
<reference evidence="1" key="1">
    <citation type="submission" date="2021-04" db="EMBL/GenBank/DDBJ databases">
        <title>Pseudaminobacter soli sp. nov., isolated from paddy soil contaminated by heavy metals.</title>
        <authorList>
            <person name="Zhang K."/>
        </authorList>
    </citation>
    <scope>NUCLEOTIDE SEQUENCE</scope>
    <source>
        <strain evidence="1">19-2017</strain>
    </source>
</reference>
<dbReference type="AlphaFoldDB" id="A0A942I2I5"/>
<sequence length="76" mass="8530">MSKLTQRLLNRAADLAELQSKVQSDLTEAFRERYGTTYSDVNADEIIDVLDYHGGHITLSDVDEIMTKAGYPPRKG</sequence>
<evidence type="ECO:0000313" key="1">
    <source>
        <dbReference type="EMBL" id="MBS3648798.1"/>
    </source>
</evidence>
<organism evidence="1 2">
    <name type="scientific">Pseudaminobacter soli</name>
    <name type="common">ex Zhang et al. 2022</name>
    <dbReference type="NCBI Taxonomy" id="2831468"/>
    <lineage>
        <taxon>Bacteria</taxon>
        <taxon>Pseudomonadati</taxon>
        <taxon>Pseudomonadota</taxon>
        <taxon>Alphaproteobacteria</taxon>
        <taxon>Hyphomicrobiales</taxon>
        <taxon>Phyllobacteriaceae</taxon>
        <taxon>Pseudaminobacter</taxon>
    </lineage>
</organism>
<comment type="caution">
    <text evidence="1">The sequence shown here is derived from an EMBL/GenBank/DDBJ whole genome shotgun (WGS) entry which is preliminary data.</text>
</comment>
<protein>
    <submittedName>
        <fullName evidence="1">Uncharacterized protein</fullName>
    </submittedName>
</protein>
<keyword evidence="2" id="KW-1185">Reference proteome</keyword>
<proteinExistence type="predicted"/>
<name>A0A942I2I5_9HYPH</name>
<accession>A0A942I2I5</accession>
<dbReference type="RefSeq" id="WP_188254361.1">
    <property type="nucleotide sequence ID" value="NZ_JABVCF010000004.1"/>
</dbReference>
<evidence type="ECO:0000313" key="2">
    <source>
        <dbReference type="Proteomes" id="UP000680348"/>
    </source>
</evidence>
<dbReference type="Proteomes" id="UP000680348">
    <property type="component" value="Unassembled WGS sequence"/>
</dbReference>
<dbReference type="EMBL" id="JAGWCR010000004">
    <property type="protein sequence ID" value="MBS3648798.1"/>
    <property type="molecule type" value="Genomic_DNA"/>
</dbReference>